<dbReference type="SFLD" id="SFLDG01014">
    <property type="entry name" value="Terpene_Cyclase_Like_1_N-term"/>
    <property type="match status" value="1"/>
</dbReference>
<dbReference type="Pfam" id="PF03936">
    <property type="entry name" value="Terpene_synth_C"/>
    <property type="match status" value="1"/>
</dbReference>
<keyword evidence="4" id="KW-0732">Signal</keyword>
<comment type="cofactor">
    <cofactor evidence="1">
        <name>Mg(2+)</name>
        <dbReference type="ChEBI" id="CHEBI:18420"/>
    </cofactor>
</comment>
<keyword evidence="3" id="KW-0460">Magnesium</keyword>
<dbReference type="PANTHER" id="PTHR31739">
    <property type="entry name" value="ENT-COPALYL DIPHOSPHATE SYNTHASE, CHLOROPLASTIC"/>
    <property type="match status" value="1"/>
</dbReference>
<dbReference type="Pfam" id="PF01397">
    <property type="entry name" value="Terpene_synth"/>
    <property type="match status" value="1"/>
</dbReference>
<keyword evidence="2" id="KW-0479">Metal-binding</keyword>
<dbReference type="GO" id="GO:0006721">
    <property type="term" value="P:terpenoid metabolic process"/>
    <property type="evidence" value="ECO:0007669"/>
    <property type="project" value="UniProtKB-ARBA"/>
</dbReference>
<feature type="chain" id="PRO_5044882144" evidence="4">
    <location>
        <begin position="20"/>
        <end position="807"/>
    </location>
</feature>
<sequence>MNMSSHLFLSLSALSPAICCSSSSLAPGSTTKLFHLLGVWPFVNNDKRLHLNIRPSCNSTWEPLEEIDVPIMKWQEIGEDDLGVEGVKVASPSSEIGERVKAIKLMFWSMSDGKISTSAYDTAWVALVEDVGGSGNPQFPEALQWIANNQHPDGSWGDDLLFCPHDRILNTLACVVALKYWKIHPDKCDKGMSFFKDNISKLAEEKPEHMPIGFEVTFPSLIETAWKLEIEICDDSPVFREIYANRNTKLNKIPSDLLHQVPTSLLHSLEGMKELKWEKLLKLKNADGSFLFSPSATAFAFLQTRDLNCLNYLSRTVQRFHGGVPNVYPVDLFEHLWAVDRLQRLGVSRYFKEEIKECMSYVYRYWSDKGISWARNSNVADIDDTSMGFKLLRLHGYEVSAEVFENFKNGNEFFSFMGQLIEPVTGMLNLYKASELIFPGEKILEDANRHAAKFLRRKQEANELFDKWIITKDLPGEVGYALDVPWYANLPRVESRFYIDQCGGQNDVWIGKTLYRMEYVDNDVYLELAKLDYNNCQALHLSEWDNFQGWYCESKLVDFGISGKTLLFSYFTAAASIYEPERAGERLAWAKTRVLVDAIASYLEGEGTTREQRGAFVRAFQQFSGKQKHTSGRSSILDERGEGLIAALLGTVDQLSLEVLEARGKDISHPLRAAWEKWLVGYGEEGDKYKGVVELLVQMIALGACNSLLSDDLSSHPECHRLCNLTSTICRQLAHHQTQKVRKNENDQIEMAMQELAQLVLQNSTRGLNRDVKDAFFAVTRSFYYTAHCDTGTINSHIAKVLFERVN</sequence>
<dbReference type="InterPro" id="IPR008930">
    <property type="entry name" value="Terpenoid_cyclase/PrenylTrfase"/>
</dbReference>
<gene>
    <name evidence="7" type="ORF">ACJRO7_030603</name>
</gene>
<dbReference type="FunFam" id="1.50.10.160:FF:000001">
    <property type="entry name" value="Ent-copalyl diphosphate synthase"/>
    <property type="match status" value="1"/>
</dbReference>
<dbReference type="FunFam" id="1.50.10.130:FF:000002">
    <property type="entry name" value="Ent-copalyl diphosphate synthase, chloroplastic"/>
    <property type="match status" value="1"/>
</dbReference>
<evidence type="ECO:0000259" key="5">
    <source>
        <dbReference type="Pfam" id="PF01397"/>
    </source>
</evidence>
<dbReference type="AlphaFoldDB" id="A0ABD3JE37"/>
<evidence type="ECO:0000256" key="1">
    <source>
        <dbReference type="ARBA" id="ARBA00001946"/>
    </source>
</evidence>
<evidence type="ECO:0000256" key="3">
    <source>
        <dbReference type="ARBA" id="ARBA00022842"/>
    </source>
</evidence>
<comment type="caution">
    <text evidence="7">The sequence shown here is derived from an EMBL/GenBank/DDBJ whole genome shotgun (WGS) entry which is preliminary data.</text>
</comment>
<dbReference type="GO" id="GO:0046872">
    <property type="term" value="F:metal ion binding"/>
    <property type="evidence" value="ECO:0007669"/>
    <property type="project" value="UniProtKB-KW"/>
</dbReference>
<feature type="domain" description="Terpene synthase metal-binding" evidence="6">
    <location>
        <begin position="565"/>
        <end position="755"/>
    </location>
</feature>
<organism evidence="7 8">
    <name type="scientific">Eucalyptus globulus</name>
    <name type="common">Tasmanian blue gum</name>
    <dbReference type="NCBI Taxonomy" id="34317"/>
    <lineage>
        <taxon>Eukaryota</taxon>
        <taxon>Viridiplantae</taxon>
        <taxon>Streptophyta</taxon>
        <taxon>Embryophyta</taxon>
        <taxon>Tracheophyta</taxon>
        <taxon>Spermatophyta</taxon>
        <taxon>Magnoliopsida</taxon>
        <taxon>eudicotyledons</taxon>
        <taxon>Gunneridae</taxon>
        <taxon>Pentapetalae</taxon>
        <taxon>rosids</taxon>
        <taxon>malvids</taxon>
        <taxon>Myrtales</taxon>
        <taxon>Myrtaceae</taxon>
        <taxon>Myrtoideae</taxon>
        <taxon>Eucalypteae</taxon>
        <taxon>Eucalyptus</taxon>
    </lineage>
</organism>
<evidence type="ECO:0000313" key="8">
    <source>
        <dbReference type="Proteomes" id="UP001634007"/>
    </source>
</evidence>
<dbReference type="InterPro" id="IPR036965">
    <property type="entry name" value="Terpene_synth_N_sf"/>
</dbReference>
<evidence type="ECO:0000256" key="2">
    <source>
        <dbReference type="ARBA" id="ARBA00022723"/>
    </source>
</evidence>
<dbReference type="SUPFAM" id="SSF48239">
    <property type="entry name" value="Terpenoid cyclases/Protein prenyltransferases"/>
    <property type="match status" value="2"/>
</dbReference>
<protein>
    <submittedName>
        <fullName evidence="7">Uncharacterized protein</fullName>
    </submittedName>
</protein>
<feature type="signal peptide" evidence="4">
    <location>
        <begin position="1"/>
        <end position="19"/>
    </location>
</feature>
<dbReference type="SFLD" id="SFLDG01605">
    <property type="entry name" value="Terpene_Cyclase_Like_1_N-term"/>
    <property type="match status" value="1"/>
</dbReference>
<accession>A0ABD3JE37</accession>
<name>A0ABD3JE37_EUCGL</name>
<dbReference type="InterPro" id="IPR005630">
    <property type="entry name" value="Terpene_synthase_metal-bd"/>
</dbReference>
<reference evidence="7 8" key="1">
    <citation type="submission" date="2024-11" db="EMBL/GenBank/DDBJ databases">
        <title>Chromosome-level genome assembly of Eucalyptus globulus Labill. provides insights into its genome evolution.</title>
        <authorList>
            <person name="Li X."/>
        </authorList>
    </citation>
    <scope>NUCLEOTIDE SEQUENCE [LARGE SCALE GENOMIC DNA]</scope>
    <source>
        <strain evidence="7">CL2024</strain>
        <tissue evidence="7">Fresh tender leaves</tissue>
    </source>
</reference>
<evidence type="ECO:0000313" key="7">
    <source>
        <dbReference type="EMBL" id="KAL3725597.1"/>
    </source>
</evidence>
<dbReference type="SUPFAM" id="SSF48576">
    <property type="entry name" value="Terpenoid synthases"/>
    <property type="match status" value="1"/>
</dbReference>
<keyword evidence="8" id="KW-1185">Reference proteome</keyword>
<dbReference type="Gene3D" id="1.50.10.160">
    <property type="match status" value="1"/>
</dbReference>
<evidence type="ECO:0000259" key="6">
    <source>
        <dbReference type="Pfam" id="PF03936"/>
    </source>
</evidence>
<dbReference type="EMBL" id="JBJKBG010000008">
    <property type="protein sequence ID" value="KAL3725597.1"/>
    <property type="molecule type" value="Genomic_DNA"/>
</dbReference>
<evidence type="ECO:0000256" key="4">
    <source>
        <dbReference type="SAM" id="SignalP"/>
    </source>
</evidence>
<dbReference type="InterPro" id="IPR001906">
    <property type="entry name" value="Terpene_synth_N"/>
</dbReference>
<dbReference type="Proteomes" id="UP001634007">
    <property type="component" value="Unassembled WGS sequence"/>
</dbReference>
<dbReference type="Gene3D" id="1.10.600.10">
    <property type="entry name" value="Farnesyl Diphosphate Synthase"/>
    <property type="match status" value="1"/>
</dbReference>
<dbReference type="InterPro" id="IPR050148">
    <property type="entry name" value="Terpene_synthase-like"/>
</dbReference>
<dbReference type="PANTHER" id="PTHR31739:SF4">
    <property type="entry name" value="ENT-COPALYL DIPHOSPHATE SYNTHASE, CHLOROPLASTIC"/>
    <property type="match status" value="1"/>
</dbReference>
<dbReference type="Gene3D" id="1.50.10.130">
    <property type="entry name" value="Terpene synthase, N-terminal domain"/>
    <property type="match status" value="1"/>
</dbReference>
<proteinExistence type="predicted"/>
<dbReference type="InterPro" id="IPR008949">
    <property type="entry name" value="Isoprenoid_synthase_dom_sf"/>
</dbReference>
<feature type="domain" description="Terpene synthase N-terminal" evidence="5">
    <location>
        <begin position="276"/>
        <end position="482"/>
    </location>
</feature>